<dbReference type="RefSeq" id="WP_279943737.1">
    <property type="nucleotide sequence ID" value="NZ_JAOCBF010000004.1"/>
</dbReference>
<feature type="non-terminal residue" evidence="1">
    <location>
        <position position="1"/>
    </location>
</feature>
<gene>
    <name evidence="1" type="ORF">N5C89_05100</name>
</gene>
<proteinExistence type="predicted"/>
<reference evidence="1" key="1">
    <citation type="submission" date="2022-09" db="EMBL/GenBank/DDBJ databases">
        <title>Intensive care unit water sources are persistently colonized with multi-drug resistant bacteria and are the site of extensive horizontal gene transfer of antibiotic resistance genes.</title>
        <authorList>
            <person name="Diorio-Toth L."/>
        </authorList>
    </citation>
    <scope>NUCLEOTIDE SEQUENCE</scope>
    <source>
        <strain evidence="1">GD03918</strain>
    </source>
</reference>
<sequence length="77" mass="7954">RAASGEGALPGALLRFSSRLALRLAGLRVHNRLRIGSPDRRNAPPPGKVLCLKPRCGFSPACAALSRATGSQPPAIG</sequence>
<dbReference type="Proteomes" id="UP001159937">
    <property type="component" value="Unassembled WGS sequence"/>
</dbReference>
<comment type="caution">
    <text evidence="1">The sequence shown here is derived from an EMBL/GenBank/DDBJ whole genome shotgun (WGS) entry which is preliminary data.</text>
</comment>
<organism evidence="1 2">
    <name type="scientific">Klebsiella michiganensis</name>
    <dbReference type="NCBI Taxonomy" id="1134687"/>
    <lineage>
        <taxon>Bacteria</taxon>
        <taxon>Pseudomonadati</taxon>
        <taxon>Pseudomonadota</taxon>
        <taxon>Gammaproteobacteria</taxon>
        <taxon>Enterobacterales</taxon>
        <taxon>Enterobacteriaceae</taxon>
        <taxon>Klebsiella/Raoultella group</taxon>
        <taxon>Klebsiella</taxon>
    </lineage>
</organism>
<protein>
    <submittedName>
        <fullName evidence="1">Uncharacterized protein</fullName>
    </submittedName>
</protein>
<accession>A0AAJ1KQ24</accession>
<evidence type="ECO:0000313" key="1">
    <source>
        <dbReference type="EMBL" id="MDH0962217.1"/>
    </source>
</evidence>
<dbReference type="AlphaFoldDB" id="A0AAJ1KQ24"/>
<name>A0AAJ1KQ24_9ENTR</name>
<evidence type="ECO:0000313" key="2">
    <source>
        <dbReference type="Proteomes" id="UP001159937"/>
    </source>
</evidence>
<dbReference type="EMBL" id="JAOCBF010000004">
    <property type="protein sequence ID" value="MDH0962217.1"/>
    <property type="molecule type" value="Genomic_DNA"/>
</dbReference>